<gene>
    <name evidence="2" type="ORF">BCR44DRAFT_57661</name>
</gene>
<accession>A0A1Y2HIC4</accession>
<sequence>MTHQQLAIILACYVLAFNSMDRGNQLNLPTVERVMFALRAAWMRLPNPSTLSVSLPLPLTCSLLQWSRHWLSRDRYSTYSTSPNENQEFKCMVDLLVDLDPDLILIAMERDDVADGVKAKLPELDLVAAHYSYKCLVGDGVSRDAIRSTWPLEQLKAGWQTFVRLSNTLAVSACWRRGRVSSADGTCVCKEVGMVR</sequence>
<evidence type="ECO:0000256" key="1">
    <source>
        <dbReference type="SAM" id="SignalP"/>
    </source>
</evidence>
<keyword evidence="1" id="KW-0732">Signal</keyword>
<evidence type="ECO:0000313" key="2">
    <source>
        <dbReference type="EMBL" id="ORZ34357.1"/>
    </source>
</evidence>
<reference evidence="2 3" key="1">
    <citation type="submission" date="2016-07" db="EMBL/GenBank/DDBJ databases">
        <title>Pervasive Adenine N6-methylation of Active Genes in Fungi.</title>
        <authorList>
            <consortium name="DOE Joint Genome Institute"/>
            <person name="Mondo S.J."/>
            <person name="Dannebaum R.O."/>
            <person name="Kuo R.C."/>
            <person name="Labutti K."/>
            <person name="Haridas S."/>
            <person name="Kuo A."/>
            <person name="Salamov A."/>
            <person name="Ahrendt S.R."/>
            <person name="Lipzen A."/>
            <person name="Sullivan W."/>
            <person name="Andreopoulos W.B."/>
            <person name="Clum A."/>
            <person name="Lindquist E."/>
            <person name="Daum C."/>
            <person name="Ramamoorthy G.K."/>
            <person name="Gryganskyi A."/>
            <person name="Culley D."/>
            <person name="Magnuson J.K."/>
            <person name="James T.Y."/>
            <person name="O'Malley M.A."/>
            <person name="Stajich J.E."/>
            <person name="Spatafora J.W."/>
            <person name="Visel A."/>
            <person name="Grigoriev I.V."/>
        </authorList>
    </citation>
    <scope>NUCLEOTIDE SEQUENCE [LARGE SCALE GENOMIC DNA]</scope>
    <source>
        <strain evidence="2 3">PL171</strain>
    </source>
</reference>
<protein>
    <submittedName>
        <fullName evidence="2">Uncharacterized protein</fullName>
    </submittedName>
</protein>
<name>A0A1Y2HIC4_9FUNG</name>
<organism evidence="2 3">
    <name type="scientific">Catenaria anguillulae PL171</name>
    <dbReference type="NCBI Taxonomy" id="765915"/>
    <lineage>
        <taxon>Eukaryota</taxon>
        <taxon>Fungi</taxon>
        <taxon>Fungi incertae sedis</taxon>
        <taxon>Blastocladiomycota</taxon>
        <taxon>Blastocladiomycetes</taxon>
        <taxon>Blastocladiales</taxon>
        <taxon>Catenariaceae</taxon>
        <taxon>Catenaria</taxon>
    </lineage>
</organism>
<proteinExistence type="predicted"/>
<comment type="caution">
    <text evidence="2">The sequence shown here is derived from an EMBL/GenBank/DDBJ whole genome shotgun (WGS) entry which is preliminary data.</text>
</comment>
<dbReference type="Proteomes" id="UP000193411">
    <property type="component" value="Unassembled WGS sequence"/>
</dbReference>
<keyword evidence="3" id="KW-1185">Reference proteome</keyword>
<dbReference type="EMBL" id="MCFL01000029">
    <property type="protein sequence ID" value="ORZ34357.1"/>
    <property type="molecule type" value="Genomic_DNA"/>
</dbReference>
<evidence type="ECO:0000313" key="3">
    <source>
        <dbReference type="Proteomes" id="UP000193411"/>
    </source>
</evidence>
<feature type="signal peptide" evidence="1">
    <location>
        <begin position="1"/>
        <end position="16"/>
    </location>
</feature>
<feature type="chain" id="PRO_5012553587" evidence="1">
    <location>
        <begin position="17"/>
        <end position="196"/>
    </location>
</feature>
<dbReference type="AlphaFoldDB" id="A0A1Y2HIC4"/>